<dbReference type="GO" id="GO:0046982">
    <property type="term" value="F:protein heterodimerization activity"/>
    <property type="evidence" value="ECO:0007669"/>
    <property type="project" value="InterPro"/>
</dbReference>
<dbReference type="PRINTS" id="PR00621">
    <property type="entry name" value="HISTONEH2B"/>
</dbReference>
<dbReference type="PANTHER" id="PTHR23428">
    <property type="entry name" value="HISTONE H2B"/>
    <property type="match status" value="1"/>
</dbReference>
<name>A0A6P3IHN4_BISBB</name>
<sequence>MQIQVWFAQCDILGLIFPLPRVLSTGIRLSLPRKGSKKALTKAQKKDSKKRKRSRKESYSVYLYKVLKQVHLDTGISSKAMGIMNSFVNDIFEHIAGEASHLVHYNKCSTITSREIQIAMRLLLPGDCNIHESNQVDHLSRIIQMICFRQSGWKELC</sequence>
<dbReference type="Proteomes" id="UP000515208">
    <property type="component" value="Unplaced"/>
</dbReference>
<dbReference type="GO" id="GO:0030527">
    <property type="term" value="F:structural constituent of chromatin"/>
    <property type="evidence" value="ECO:0007669"/>
    <property type="project" value="InterPro"/>
</dbReference>
<proteinExistence type="inferred from homology"/>
<feature type="domain" description="Core Histone H2A/H2B/H3" evidence="2">
    <location>
        <begin position="41"/>
        <end position="122"/>
    </location>
</feature>
<dbReference type="GO" id="GO:0005634">
    <property type="term" value="C:nucleus"/>
    <property type="evidence" value="ECO:0007669"/>
    <property type="project" value="UniProtKB-ARBA"/>
</dbReference>
<dbReference type="InterPro" id="IPR007125">
    <property type="entry name" value="H2A/H2B/H3"/>
</dbReference>
<evidence type="ECO:0000256" key="1">
    <source>
        <dbReference type="ARBA" id="ARBA00006846"/>
    </source>
</evidence>
<dbReference type="InterPro" id="IPR000558">
    <property type="entry name" value="Histone_H2B"/>
</dbReference>
<dbReference type="GO" id="GO:0003677">
    <property type="term" value="F:DNA binding"/>
    <property type="evidence" value="ECO:0007669"/>
    <property type="project" value="InterPro"/>
</dbReference>
<dbReference type="FunFam" id="1.10.20.10:FF:000043">
    <property type="entry name" value="Histone H2B"/>
    <property type="match status" value="1"/>
</dbReference>
<comment type="similarity">
    <text evidence="1">Belongs to the histone H2B family.</text>
</comment>
<dbReference type="GeneID" id="104997394"/>
<gene>
    <name evidence="4" type="primary">LOC104997394</name>
</gene>
<dbReference type="GO" id="GO:0000786">
    <property type="term" value="C:nucleosome"/>
    <property type="evidence" value="ECO:0007669"/>
    <property type="project" value="InterPro"/>
</dbReference>
<evidence type="ECO:0000313" key="3">
    <source>
        <dbReference type="Proteomes" id="UP000515208"/>
    </source>
</evidence>
<dbReference type="RefSeq" id="XP_010850410.1">
    <property type="nucleotide sequence ID" value="XM_010852108.1"/>
</dbReference>
<dbReference type="InterPro" id="IPR009072">
    <property type="entry name" value="Histone-fold"/>
</dbReference>
<accession>A0A6P3IHN4</accession>
<keyword evidence="3" id="KW-1185">Reference proteome</keyword>
<evidence type="ECO:0000313" key="4">
    <source>
        <dbReference type="RefSeq" id="XP_010850410.1"/>
    </source>
</evidence>
<dbReference type="Gene3D" id="1.10.20.10">
    <property type="entry name" value="Histone, subunit A"/>
    <property type="match status" value="1"/>
</dbReference>
<dbReference type="CDD" id="cd22910">
    <property type="entry name" value="HFD_H2B"/>
    <property type="match status" value="1"/>
</dbReference>
<organism evidence="3 4">
    <name type="scientific">Bison bison bison</name>
    <name type="common">North American plains bison</name>
    <dbReference type="NCBI Taxonomy" id="43346"/>
    <lineage>
        <taxon>Eukaryota</taxon>
        <taxon>Metazoa</taxon>
        <taxon>Chordata</taxon>
        <taxon>Craniata</taxon>
        <taxon>Vertebrata</taxon>
        <taxon>Euteleostomi</taxon>
        <taxon>Mammalia</taxon>
        <taxon>Eutheria</taxon>
        <taxon>Laurasiatheria</taxon>
        <taxon>Artiodactyla</taxon>
        <taxon>Ruminantia</taxon>
        <taxon>Pecora</taxon>
        <taxon>Bovidae</taxon>
        <taxon>Bovinae</taxon>
        <taxon>Bison</taxon>
    </lineage>
</organism>
<dbReference type="AlphaFoldDB" id="A0A6P3IHN4"/>
<dbReference type="Pfam" id="PF00125">
    <property type="entry name" value="Histone"/>
    <property type="match status" value="1"/>
</dbReference>
<protein>
    <submittedName>
        <fullName evidence="4">Histone H2B type 1-H-like</fullName>
    </submittedName>
</protein>
<reference evidence="4" key="1">
    <citation type="submission" date="2025-08" db="UniProtKB">
        <authorList>
            <consortium name="RefSeq"/>
        </authorList>
    </citation>
    <scope>IDENTIFICATION</scope>
    <source>
        <tissue evidence="4">Blood</tissue>
    </source>
</reference>
<dbReference type="SUPFAM" id="SSF47113">
    <property type="entry name" value="Histone-fold"/>
    <property type="match status" value="1"/>
</dbReference>
<dbReference type="SMART" id="SM00427">
    <property type="entry name" value="H2B"/>
    <property type="match status" value="1"/>
</dbReference>
<dbReference type="KEGG" id="bbis:104997394"/>
<evidence type="ECO:0000259" key="2">
    <source>
        <dbReference type="Pfam" id="PF00125"/>
    </source>
</evidence>